<organism evidence="2 3">
    <name type="scientific">Chitinophaga rupis</name>
    <dbReference type="NCBI Taxonomy" id="573321"/>
    <lineage>
        <taxon>Bacteria</taxon>
        <taxon>Pseudomonadati</taxon>
        <taxon>Bacteroidota</taxon>
        <taxon>Chitinophagia</taxon>
        <taxon>Chitinophagales</taxon>
        <taxon>Chitinophagaceae</taxon>
        <taxon>Chitinophaga</taxon>
    </lineage>
</organism>
<protein>
    <submittedName>
        <fullName evidence="2">SprB repeat-containing protein</fullName>
    </submittedName>
</protein>
<dbReference type="Proteomes" id="UP000198984">
    <property type="component" value="Unassembled WGS sequence"/>
</dbReference>
<evidence type="ECO:0000256" key="1">
    <source>
        <dbReference type="SAM" id="SignalP"/>
    </source>
</evidence>
<reference evidence="2 3" key="1">
    <citation type="submission" date="2016-10" db="EMBL/GenBank/DDBJ databases">
        <authorList>
            <person name="de Groot N.N."/>
        </authorList>
    </citation>
    <scope>NUCLEOTIDE SEQUENCE [LARGE SCALE GENOMIC DNA]</scope>
    <source>
        <strain evidence="2 3">DSM 21039</strain>
    </source>
</reference>
<proteinExistence type="predicted"/>
<dbReference type="InterPro" id="IPR025667">
    <property type="entry name" value="SprB_repeat"/>
</dbReference>
<sequence>MMNQIKKTAFFLLLLLPFLVRCMPAHAQQYVLSYTANAGYYRYWQDQVWDEEEQIWRQVTETYWYPTTDFKVWGYTFQVEYTNGTFQNVTLTPYTTSYTSSTQITYAGVVLLSGVPKKIHFKWALGLTNGSYIINPTYDNVYNYPSNGCMMYPINAGDGYFHDPYQDYHGGVILNPQIYTIESNKPANLSGVNTLCGGQTAVLKAPCIFTENSYAFLKPAGAVDYNDNFTWEVSEDLSSWKTLTKYKGQITIDENDYNTVKYNTPHYYRVRMGPITSEVSDAITFKMPAPAPNMRDAQSPQCYGAKGKIVLSDFRYPDGSAYTGQETLNFSIKPVGGFPGPNIPSTSGSITFDNLDAGDYEVAITTAGGCSQIIPLRINPPPAAIQVSATPACSGGTPALNMGASGGAGGYQYSIDNGNTFSTNTLFTNLLPGTTYQLAVRDANNCTMQSSILLPAAVTVQATPQDPSAPGAADGSITLNPGGGAGAPYTYSLDNVNWQSNNVFSGLAQGSYSCLAKDVNGCISAALPVTLQDPLPVSVSTAVTQISCYGRSDGRVEVSASGGKPPFTFSSDGITFLPINTFSGLADGRYTVWAKDSKGTTSSADFTITMPPALSVTISSSKNAVCKGVANGQITVSATGGTGAFQYALNTGAYQAQPTFNVAAGQYTVTVMDANSCSAATPQVSIAEPAQAVSITATPAAANCNGEASGSITVGVSNGTAPFRYQVSGGAWQTDPVLSRLVAGTYTINVEDNNGCPASKPGITINEPPLLTIARDAQTDATCFNATDGSITVSSAGGSGNVLYYINTAPTVPNSTGIFKGLAAGSYIITAKDDHNCTAVVSGSIGQPAVLQLTANVTPVTCYGNANGQFTLQAAGGTGPYVYAADGITYNSSATFKNLPAGTYTYYTKDSHNCTASTPVDIKQPPVLSFTTAVSNALCQGGATGTITVTAAGGTGPYQYSVDGNPFQPGNVLNNVSAGTPLVSVMDANSCVKSNNVPVGEPAALTLQVINKQPAKCFGGSDGAITVQAGGGTGPYQYAINSGAYQASPVFSTLSAGTYTISVQDANACTFSIPATVSEPEELSLRMGSKINILCAGASTGSMQLQATGGVGAYLYSLDGATFQTNGTYSQLPAGNYTITIKDNNQCTAAFPVQLVDLYAPLSASLNAAAPATCADKGSITVTNVQGGLSPYTYSLDNASYTTDPVFSNLYNGDYTVYIKDANACTITRSISPYGPVSMRGTLQLQPVLCNAQSNGSIKVTNVSGGNNVYEYSLDGITYQSSSEFLNLRAGVYQVHVRDIPYTCQVVLTGEVKEPAPLALQLTSNIPVSCFNGNNGALTVKGTGGAGSYAFSLNGGAFNTAASFTALSAGNYTIQVKDANSCISQLPATVAQPAVLTAAIASSRNISCSGKGDGQITINAGGGTTPYLYSLDGVNYQNNPVFANLQKGSYTIQVKDNNGCTQQVTGTITEPSALQMQVLQTTDIACFGTATGQITIAASGGAGAYTFALNNLPAQGSGVFTNLTAGSYLLSVNDANACSSRETITLQQPALLQLSKQVQQPTCNYGTDGSVAFTVSGGQTPYTYSWNNSSNTGNTLSNLGGGMYKVTVTDANGCQQQDSALLVQPTAMELNVGFEDTVLCVGQTITVDAGNPGASYSWVSDAGFSDNRQAVQLNKDGHYTVTVTTPSGCVAKDSFNITTSASALQADFLLSSYGTVGDTVMVVDVSKPKPATHEWTLPLGAVDAGSAAEGTIRQLLFNNTGVYTIQMLVSLGECADMISKTITILPKSQQGEVDSLLGYRERLIKEITAYPNPNDGPFKVRVKLSKAADIQLKLISFNNGDVVTVKTAGGLDNYEIPFDASQLPQGIYVIAVQVEKEYQVIRVLKL</sequence>
<feature type="signal peptide" evidence="1">
    <location>
        <begin position="1"/>
        <end position="27"/>
    </location>
</feature>
<dbReference type="InterPro" id="IPR035986">
    <property type="entry name" value="PKD_dom_sf"/>
</dbReference>
<feature type="chain" id="PRO_5011508465" evidence="1">
    <location>
        <begin position="28"/>
        <end position="1886"/>
    </location>
</feature>
<dbReference type="Pfam" id="PF13573">
    <property type="entry name" value="SprB"/>
    <property type="match status" value="15"/>
</dbReference>
<dbReference type="SUPFAM" id="SSF49299">
    <property type="entry name" value="PKD domain"/>
    <property type="match status" value="1"/>
</dbReference>
<dbReference type="STRING" id="573321.SAMN04488505_102842"/>
<evidence type="ECO:0000313" key="3">
    <source>
        <dbReference type="Proteomes" id="UP000198984"/>
    </source>
</evidence>
<dbReference type="EMBL" id="FOBB01000002">
    <property type="protein sequence ID" value="SEL68330.1"/>
    <property type="molecule type" value="Genomic_DNA"/>
</dbReference>
<evidence type="ECO:0000313" key="2">
    <source>
        <dbReference type="EMBL" id="SEL68330.1"/>
    </source>
</evidence>
<accession>A0A1H7S6R8</accession>
<dbReference type="Gene3D" id="2.60.40.740">
    <property type="match status" value="1"/>
</dbReference>
<gene>
    <name evidence="2" type="ORF">SAMN04488505_102842</name>
</gene>
<dbReference type="RefSeq" id="WP_089910838.1">
    <property type="nucleotide sequence ID" value="NZ_FOBB01000002.1"/>
</dbReference>
<name>A0A1H7S6R8_9BACT</name>
<keyword evidence="1" id="KW-0732">Signal</keyword>
<dbReference type="OrthoDB" id="7794186at2"/>
<keyword evidence="3" id="KW-1185">Reference proteome</keyword>